<dbReference type="InterPro" id="IPR002346">
    <property type="entry name" value="Mopterin_DH_FAD-bd"/>
</dbReference>
<evidence type="ECO:0000313" key="4">
    <source>
        <dbReference type="Proteomes" id="UP001291999"/>
    </source>
</evidence>
<comment type="caution">
    <text evidence="3">The sequence shown here is derived from an EMBL/GenBank/DDBJ whole genome shotgun (WGS) entry which is preliminary data.</text>
</comment>
<dbReference type="Gene3D" id="3.30.390.50">
    <property type="entry name" value="CO dehydrogenase flavoprotein, C-terminal domain"/>
    <property type="match status" value="1"/>
</dbReference>
<reference evidence="3 4" key="1">
    <citation type="submission" date="2023-11" db="EMBL/GenBank/DDBJ databases">
        <title>Novel species in genus Nocardioides.</title>
        <authorList>
            <person name="Zhou H."/>
        </authorList>
    </citation>
    <scope>NUCLEOTIDE SEQUENCE [LARGE SCALE GENOMIC DNA]</scope>
    <source>
        <strain evidence="3 4">S-58</strain>
    </source>
</reference>
<dbReference type="SUPFAM" id="SSF55447">
    <property type="entry name" value="CO dehydrogenase flavoprotein C-terminal domain-like"/>
    <property type="match status" value="1"/>
</dbReference>
<dbReference type="InterPro" id="IPR036318">
    <property type="entry name" value="FAD-bd_PCMH-like_sf"/>
</dbReference>
<dbReference type="InterPro" id="IPR016167">
    <property type="entry name" value="FAD-bd_PCMH_sub1"/>
</dbReference>
<dbReference type="SUPFAM" id="SSF56176">
    <property type="entry name" value="FAD-binding/transporter-associated domain-like"/>
    <property type="match status" value="1"/>
</dbReference>
<dbReference type="EMBL" id="JAXQPW010000002">
    <property type="protein sequence ID" value="MDZ5661728.1"/>
    <property type="molecule type" value="Genomic_DNA"/>
</dbReference>
<protein>
    <submittedName>
        <fullName evidence="3">Xanthine dehydrogenase family protein subunit M</fullName>
    </submittedName>
</protein>
<dbReference type="Gene3D" id="3.30.465.10">
    <property type="match status" value="2"/>
</dbReference>
<dbReference type="PANTHER" id="PTHR42659">
    <property type="entry name" value="XANTHINE DEHYDROGENASE SUBUNIT C-RELATED"/>
    <property type="match status" value="1"/>
</dbReference>
<dbReference type="Proteomes" id="UP001291999">
    <property type="component" value="Unassembled WGS sequence"/>
</dbReference>
<proteinExistence type="predicted"/>
<dbReference type="InterPro" id="IPR005107">
    <property type="entry name" value="CO_DH_flav_C"/>
</dbReference>
<organism evidence="3 4">
    <name type="scientific">Nocardioides renjunii</name>
    <dbReference type="NCBI Taxonomy" id="3095075"/>
    <lineage>
        <taxon>Bacteria</taxon>
        <taxon>Bacillati</taxon>
        <taxon>Actinomycetota</taxon>
        <taxon>Actinomycetes</taxon>
        <taxon>Propionibacteriales</taxon>
        <taxon>Nocardioidaceae</taxon>
        <taxon>Nocardioides</taxon>
    </lineage>
</organism>
<dbReference type="InterPro" id="IPR036683">
    <property type="entry name" value="CO_DH_flav_C_dom_sf"/>
</dbReference>
<dbReference type="Pfam" id="PF03450">
    <property type="entry name" value="CO_deh_flav_C"/>
    <property type="match status" value="1"/>
</dbReference>
<evidence type="ECO:0000256" key="1">
    <source>
        <dbReference type="ARBA" id="ARBA00023002"/>
    </source>
</evidence>
<feature type="domain" description="FAD-binding PCMH-type" evidence="2">
    <location>
        <begin position="1"/>
        <end position="225"/>
    </location>
</feature>
<dbReference type="InterPro" id="IPR016169">
    <property type="entry name" value="FAD-bd_PCMH_sub2"/>
</dbReference>
<dbReference type="InterPro" id="IPR016166">
    <property type="entry name" value="FAD-bd_PCMH"/>
</dbReference>
<dbReference type="Pfam" id="PF00941">
    <property type="entry name" value="FAD_binding_5"/>
    <property type="match status" value="1"/>
</dbReference>
<dbReference type="SMART" id="SM01092">
    <property type="entry name" value="CO_deh_flav_C"/>
    <property type="match status" value="1"/>
</dbReference>
<dbReference type="Gene3D" id="3.30.43.10">
    <property type="entry name" value="Uridine Diphospho-n-acetylenolpyruvylglucosamine Reductase, domain 2"/>
    <property type="match status" value="1"/>
</dbReference>
<gene>
    <name evidence="3" type="ORF">SFC79_08140</name>
</gene>
<keyword evidence="4" id="KW-1185">Reference proteome</keyword>
<keyword evidence="1" id="KW-0560">Oxidoreductase</keyword>
<dbReference type="PROSITE" id="PS51387">
    <property type="entry name" value="FAD_PCMH"/>
    <property type="match status" value="1"/>
</dbReference>
<name>A0ABU5K9S7_9ACTN</name>
<evidence type="ECO:0000259" key="2">
    <source>
        <dbReference type="PROSITE" id="PS51387"/>
    </source>
</evidence>
<accession>A0ABU5K9S7</accession>
<dbReference type="InterPro" id="IPR051312">
    <property type="entry name" value="Diverse_Substr_Oxidored"/>
</dbReference>
<dbReference type="PANTHER" id="PTHR42659:SF1">
    <property type="entry name" value="OXIDOREDUCTASE"/>
    <property type="match status" value="1"/>
</dbReference>
<evidence type="ECO:0000313" key="3">
    <source>
        <dbReference type="EMBL" id="MDZ5661728.1"/>
    </source>
</evidence>
<sequence>MRALDYRRAGSAEEAVELVATHPGARFLAGGSNLVDHLKLGITAPGLLVDVSRLPLDTVEHLDGDHGSVLRIGANVRNSDLAAHPVVRSRFPVVARATLAGASGQIRNQATTAGNLLQRTRCVYFQDVTTPCNKRDPGSGCSAIGGYGRYNAILGASDQCVTTHPSDLAVGLAAVDATVVVLGAEGERRIPFEDLHRLPGDRPEADTTLAPSDLVTAVELPMGPEVERSTYTKVRDRASYAFALVSVAATLRLEDDRVDRVRIAWGGVAHKPWRARRAEEALTGGRLDEQAVRAAVDEELAAATTDDETAFKVAMIRNTTTMTLLGLAGEAAR</sequence>
<dbReference type="RefSeq" id="WP_322423957.1">
    <property type="nucleotide sequence ID" value="NZ_JAXQPW010000002.1"/>
</dbReference>